<organism evidence="2">
    <name type="scientific">Flavobacterium columnare</name>
    <dbReference type="NCBI Taxonomy" id="996"/>
    <lineage>
        <taxon>Bacteria</taxon>
        <taxon>Pseudomonadati</taxon>
        <taxon>Bacteroidota</taxon>
        <taxon>Flavobacteriia</taxon>
        <taxon>Flavobacteriales</taxon>
        <taxon>Flavobacteriaceae</taxon>
        <taxon>Flavobacterium</taxon>
    </lineage>
</organism>
<dbReference type="AlphaFoldDB" id="A0AA94F055"/>
<evidence type="ECO:0000259" key="1">
    <source>
        <dbReference type="Pfam" id="PF26115"/>
    </source>
</evidence>
<dbReference type="RefSeq" id="WP_127822161.1">
    <property type="nucleotide sequence ID" value="NZ_RWGX02000012.1"/>
</dbReference>
<proteinExistence type="predicted"/>
<name>A0AA94F055_9FLAO</name>
<dbReference type="Pfam" id="PF26115">
    <property type="entry name" value="PDDEXK_GAPS4"/>
    <property type="match status" value="1"/>
</dbReference>
<feature type="domain" description="GAPS4 PD-(D/E)XK nuclease" evidence="1">
    <location>
        <begin position="1"/>
        <end position="158"/>
    </location>
</feature>
<dbReference type="InterPro" id="IPR058873">
    <property type="entry name" value="PDDEXK_GAPS4"/>
</dbReference>
<gene>
    <name evidence="2" type="ORF">EJB19_09550</name>
</gene>
<dbReference type="EMBL" id="RWGX01000004">
    <property type="protein sequence ID" value="RVU88399.1"/>
    <property type="molecule type" value="Genomic_DNA"/>
</dbReference>
<accession>A0AA94F055</accession>
<comment type="caution">
    <text evidence="2">The sequence shown here is derived from an EMBL/GenBank/DDBJ whole genome shotgun (WGS) entry which is preliminary data.</text>
</comment>
<evidence type="ECO:0000313" key="2">
    <source>
        <dbReference type="EMBL" id="RVU88399.1"/>
    </source>
</evidence>
<protein>
    <recommendedName>
        <fullName evidence="1">GAPS4 PD-(D/E)XK nuclease domain-containing protein</fullName>
    </recommendedName>
</protein>
<sequence length="167" mass="19467">MGEKSKRSGEHGEEIIEKFLRDIIGYDTIQTGVEIDCVYKKKHSKTENRQTHGADVIIYSKNNLKDDNLEIGIASIKHTKDRYPALTTFESKFHEYFKELVFTINCFKKNPLSSKINLKKRKVLKAQIIQVLFFGYQTEIKKMMNGTSEIKSQIKSLQLKMKLLIKY</sequence>
<reference evidence="2" key="1">
    <citation type="submission" date="2018-12" db="EMBL/GenBank/DDBJ databases">
        <title>Draft genome sequence of Flaovobacterium columnare BGFS27 isolated from channel catfish in Alabama.</title>
        <authorList>
            <person name="Cai W."/>
            <person name="Arias C."/>
        </authorList>
    </citation>
    <scope>NUCLEOTIDE SEQUENCE [LARGE SCALE GENOMIC DNA]</scope>
    <source>
        <strain evidence="2">BGFS27</strain>
    </source>
</reference>